<sequence>MIWAGSMCRGPDEPRDRNMCTLVVPEESFKKGRPHDEIRSIPFDERNTAKVFKIGTKLGEEHGAMLIRVLMANRDTFAWEPKDMRGVDPEVSSHQLYVDPHYKPINQKKRTFSEEKGEAIPEEVDKLMGEKAIGEFLFPKWLANVVLVPKPNGPWRMCTDSPTSTKPA</sequence>
<name>A0AAV3QDG7_LITER</name>
<protein>
    <submittedName>
        <fullName evidence="1">Uncharacterized protein</fullName>
    </submittedName>
</protein>
<dbReference type="AlphaFoldDB" id="A0AAV3QDG7"/>
<proteinExistence type="predicted"/>
<reference evidence="1 2" key="1">
    <citation type="submission" date="2024-01" db="EMBL/GenBank/DDBJ databases">
        <title>The complete chloroplast genome sequence of Lithospermum erythrorhizon: insights into the phylogenetic relationship among Boraginaceae species and the maternal lineages of purple gromwells.</title>
        <authorList>
            <person name="Okada T."/>
            <person name="Watanabe K."/>
        </authorList>
    </citation>
    <scope>NUCLEOTIDE SEQUENCE [LARGE SCALE GENOMIC DNA]</scope>
</reference>
<dbReference type="EMBL" id="BAABME010004242">
    <property type="protein sequence ID" value="GAA0161678.1"/>
    <property type="molecule type" value="Genomic_DNA"/>
</dbReference>
<dbReference type="Proteomes" id="UP001454036">
    <property type="component" value="Unassembled WGS sequence"/>
</dbReference>
<organism evidence="1 2">
    <name type="scientific">Lithospermum erythrorhizon</name>
    <name type="common">Purple gromwell</name>
    <name type="synonym">Lithospermum officinale var. erythrorhizon</name>
    <dbReference type="NCBI Taxonomy" id="34254"/>
    <lineage>
        <taxon>Eukaryota</taxon>
        <taxon>Viridiplantae</taxon>
        <taxon>Streptophyta</taxon>
        <taxon>Embryophyta</taxon>
        <taxon>Tracheophyta</taxon>
        <taxon>Spermatophyta</taxon>
        <taxon>Magnoliopsida</taxon>
        <taxon>eudicotyledons</taxon>
        <taxon>Gunneridae</taxon>
        <taxon>Pentapetalae</taxon>
        <taxon>asterids</taxon>
        <taxon>lamiids</taxon>
        <taxon>Boraginales</taxon>
        <taxon>Boraginaceae</taxon>
        <taxon>Boraginoideae</taxon>
        <taxon>Lithospermeae</taxon>
        <taxon>Lithospermum</taxon>
    </lineage>
</organism>
<evidence type="ECO:0000313" key="1">
    <source>
        <dbReference type="EMBL" id="GAA0161678.1"/>
    </source>
</evidence>
<keyword evidence="2" id="KW-1185">Reference proteome</keyword>
<evidence type="ECO:0000313" key="2">
    <source>
        <dbReference type="Proteomes" id="UP001454036"/>
    </source>
</evidence>
<gene>
    <name evidence="1" type="ORF">LIER_17935</name>
</gene>
<dbReference type="InterPro" id="IPR043502">
    <property type="entry name" value="DNA/RNA_pol_sf"/>
</dbReference>
<dbReference type="SUPFAM" id="SSF56672">
    <property type="entry name" value="DNA/RNA polymerases"/>
    <property type="match status" value="1"/>
</dbReference>
<dbReference type="Gene3D" id="3.10.10.10">
    <property type="entry name" value="HIV Type 1 Reverse Transcriptase, subunit A, domain 1"/>
    <property type="match status" value="1"/>
</dbReference>
<comment type="caution">
    <text evidence="1">The sequence shown here is derived from an EMBL/GenBank/DDBJ whole genome shotgun (WGS) entry which is preliminary data.</text>
</comment>
<accession>A0AAV3QDG7</accession>